<feature type="domain" description="Chaplin" evidence="2">
    <location>
        <begin position="87"/>
        <end position="126"/>
    </location>
</feature>
<dbReference type="InterPro" id="IPR005528">
    <property type="entry name" value="ChpA-H"/>
</dbReference>
<keyword evidence="1" id="KW-0034">Amyloid</keyword>
<proteinExistence type="predicted"/>
<dbReference type="AlphaFoldDB" id="A0A0R0A9C7"/>
<dbReference type="Proteomes" id="UP000051802">
    <property type="component" value="Unassembled WGS sequence"/>
</dbReference>
<name>A0A0R0A9C7_9GAMM</name>
<dbReference type="Pfam" id="PF03777">
    <property type="entry name" value="ChpA-C"/>
    <property type="match status" value="1"/>
</dbReference>
<dbReference type="EMBL" id="LLXU01000091">
    <property type="protein sequence ID" value="KRG41129.1"/>
    <property type="molecule type" value="Genomic_DNA"/>
</dbReference>
<sequence length="150" mass="14865">MYATPGEMTLIRDVATRPAYREAPPGVATIANPSPVRELARTLGTDDGFAELTDDDYAAMGSSAGPQGMRGAQGGNVTTVERMTGSAVSGTLGRVAGSDGLLSGNNLSQSINGPVGAVGNATRGIGDTVMGALSQFPLGVPASTGNGPGN</sequence>
<accession>A0A0R0A9C7</accession>
<dbReference type="STRING" id="676599.ARC20_11835"/>
<organism evidence="3 4">
    <name type="scientific">Stenotrophomonas panacihumi</name>
    <dbReference type="NCBI Taxonomy" id="676599"/>
    <lineage>
        <taxon>Bacteria</taxon>
        <taxon>Pseudomonadati</taxon>
        <taxon>Pseudomonadota</taxon>
        <taxon>Gammaproteobacteria</taxon>
        <taxon>Lysobacterales</taxon>
        <taxon>Lysobacteraceae</taxon>
        <taxon>Stenotrophomonas</taxon>
    </lineage>
</organism>
<evidence type="ECO:0000256" key="1">
    <source>
        <dbReference type="ARBA" id="ARBA00023087"/>
    </source>
</evidence>
<gene>
    <name evidence="3" type="ORF">ARC20_11835</name>
</gene>
<keyword evidence="4" id="KW-1185">Reference proteome</keyword>
<comment type="caution">
    <text evidence="3">The sequence shown here is derived from an EMBL/GenBank/DDBJ whole genome shotgun (WGS) entry which is preliminary data.</text>
</comment>
<reference evidence="3 4" key="1">
    <citation type="submission" date="2015-10" db="EMBL/GenBank/DDBJ databases">
        <title>Genome sequencing and analysis of members of genus Stenotrophomonas.</title>
        <authorList>
            <person name="Patil P.P."/>
            <person name="Midha S."/>
            <person name="Patil P.B."/>
        </authorList>
    </citation>
    <scope>NUCLEOTIDE SEQUENCE [LARGE SCALE GENOMIC DNA]</scope>
    <source>
        <strain evidence="3 4">JCM 16536</strain>
    </source>
</reference>
<evidence type="ECO:0000313" key="4">
    <source>
        <dbReference type="Proteomes" id="UP000051802"/>
    </source>
</evidence>
<protein>
    <recommendedName>
        <fullName evidence="2">Chaplin domain-containing protein</fullName>
    </recommendedName>
</protein>
<evidence type="ECO:0000259" key="2">
    <source>
        <dbReference type="Pfam" id="PF03777"/>
    </source>
</evidence>
<evidence type="ECO:0000313" key="3">
    <source>
        <dbReference type="EMBL" id="KRG41129.1"/>
    </source>
</evidence>